<keyword evidence="13" id="KW-0326">Glycosidase</keyword>
<evidence type="ECO:0000259" key="12">
    <source>
        <dbReference type="SMART" id="SM00986"/>
    </source>
</evidence>
<dbReference type="HOGENOM" id="CLU_032162_3_0_6"/>
<evidence type="ECO:0000256" key="2">
    <source>
        <dbReference type="ARBA" id="ARBA00002631"/>
    </source>
</evidence>
<dbReference type="KEGG" id="lfa:LFA_0265"/>
<comment type="function">
    <text evidence="2 9 11">Excises uracil residues from the DNA which can arise as a result of misincorporation of dUMP residues by DNA polymerase or due to deamination of cytosine.</text>
</comment>
<dbReference type="EMBL" id="LN614827">
    <property type="protein sequence ID" value="CEG55739.1"/>
    <property type="molecule type" value="Genomic_DNA"/>
</dbReference>
<dbReference type="NCBIfam" id="NF003589">
    <property type="entry name" value="PRK05254.1-2"/>
    <property type="match status" value="1"/>
</dbReference>
<reference evidence="14" key="1">
    <citation type="submission" date="2014-09" db="EMBL/GenBank/DDBJ databases">
        <authorList>
            <person name="Gomez-Valero L."/>
        </authorList>
    </citation>
    <scope>NUCLEOTIDE SEQUENCE [LARGE SCALE GENOMIC DNA]</scope>
    <source>
        <strain evidence="14">ATCC700992</strain>
    </source>
</reference>
<dbReference type="RefSeq" id="WP_045097328.1">
    <property type="nucleotide sequence ID" value="NZ_LN614827.1"/>
</dbReference>
<dbReference type="GO" id="GO:0097510">
    <property type="term" value="P:base-excision repair, AP site formation via deaminated base removal"/>
    <property type="evidence" value="ECO:0007669"/>
    <property type="project" value="TreeGrafter"/>
</dbReference>
<dbReference type="SMART" id="SM00987">
    <property type="entry name" value="UreE_C"/>
    <property type="match status" value="1"/>
</dbReference>
<keyword evidence="14" id="KW-1185">Reference proteome</keyword>
<dbReference type="PANTHER" id="PTHR11264:SF0">
    <property type="entry name" value="URACIL-DNA GLYCOSYLASE"/>
    <property type="match status" value="1"/>
</dbReference>
<keyword evidence="7 9" id="KW-0378">Hydrolase</keyword>
<gene>
    <name evidence="9 13" type="primary">ung</name>
    <name evidence="13" type="ORF">LFA_0265</name>
</gene>
<evidence type="ECO:0000256" key="5">
    <source>
        <dbReference type="ARBA" id="ARBA00018429"/>
    </source>
</evidence>
<proteinExistence type="inferred from homology"/>
<evidence type="ECO:0000313" key="14">
    <source>
        <dbReference type="Proteomes" id="UP000032430"/>
    </source>
</evidence>
<dbReference type="OrthoDB" id="9804372at2"/>
<evidence type="ECO:0000313" key="13">
    <source>
        <dbReference type="EMBL" id="CEG55739.1"/>
    </source>
</evidence>
<dbReference type="InterPro" id="IPR036895">
    <property type="entry name" value="Uracil-DNA_glycosylase-like_sf"/>
</dbReference>
<dbReference type="AlphaFoldDB" id="A0A098G179"/>
<dbReference type="NCBIfam" id="TIGR00628">
    <property type="entry name" value="ung"/>
    <property type="match status" value="1"/>
</dbReference>
<keyword evidence="6 9" id="KW-0227">DNA damage</keyword>
<dbReference type="FunFam" id="3.40.470.10:FF:000001">
    <property type="entry name" value="Uracil-DNA glycosylase"/>
    <property type="match status" value="1"/>
</dbReference>
<name>A0A098G179_9GAMM</name>
<comment type="subcellular location">
    <subcellularLocation>
        <location evidence="9">Cytoplasm</location>
    </subcellularLocation>
</comment>
<sequence>MTDSVTTWADVLGDEKAQPYFKSILQFLEQEKMAGKTIYPAQNELFNAFKETPYEQVKVVILGQDPYHGPGQAHGLSFSVKPGVTPPPSLKNIFQELKNDLNLPIPTHGCLKKWANQGVLLLNTSLSVEQSKPQSHSKIGWTTFTDNVIKKLNHHTHPLVFLLWGAHAKNKNVLISDKKHLVLTAAHPSPFSVHQGFYGCRHFSKANTFLATQGRDPIDWSL</sequence>
<feature type="active site" description="Proton acceptor" evidence="9 10">
    <location>
        <position position="65"/>
    </location>
</feature>
<dbReference type="NCBIfam" id="NF003591">
    <property type="entry name" value="PRK05254.1-4"/>
    <property type="match status" value="1"/>
</dbReference>
<dbReference type="InterPro" id="IPR002043">
    <property type="entry name" value="UDG_fam1"/>
</dbReference>
<dbReference type="InterPro" id="IPR018085">
    <property type="entry name" value="Ura-DNA_Glyclase_AS"/>
</dbReference>
<dbReference type="SUPFAM" id="SSF52141">
    <property type="entry name" value="Uracil-DNA glycosylase-like"/>
    <property type="match status" value="1"/>
</dbReference>
<organism evidence="13 14">
    <name type="scientific">Legionella fallonii LLAP-10</name>
    <dbReference type="NCBI Taxonomy" id="1212491"/>
    <lineage>
        <taxon>Bacteria</taxon>
        <taxon>Pseudomonadati</taxon>
        <taxon>Pseudomonadota</taxon>
        <taxon>Gammaproteobacteria</taxon>
        <taxon>Legionellales</taxon>
        <taxon>Legionellaceae</taxon>
        <taxon>Legionella</taxon>
    </lineage>
</organism>
<evidence type="ECO:0000256" key="8">
    <source>
        <dbReference type="ARBA" id="ARBA00023204"/>
    </source>
</evidence>
<dbReference type="NCBIfam" id="NF003592">
    <property type="entry name" value="PRK05254.1-5"/>
    <property type="match status" value="1"/>
</dbReference>
<protein>
    <recommendedName>
        <fullName evidence="5 9">Uracil-DNA glycosylase</fullName>
        <shortName evidence="9">UDG</shortName>
        <ecNumber evidence="4 9">3.2.2.27</ecNumber>
    </recommendedName>
</protein>
<dbReference type="InterPro" id="IPR005122">
    <property type="entry name" value="Uracil-DNA_glycosylase-like"/>
</dbReference>
<dbReference type="Pfam" id="PF03167">
    <property type="entry name" value="UDG"/>
    <property type="match status" value="1"/>
</dbReference>
<dbReference type="Proteomes" id="UP000032430">
    <property type="component" value="Chromosome I"/>
</dbReference>
<dbReference type="EC" id="3.2.2.27" evidence="4 9"/>
<dbReference type="HAMAP" id="MF_00148">
    <property type="entry name" value="UDG"/>
    <property type="match status" value="1"/>
</dbReference>
<evidence type="ECO:0000256" key="3">
    <source>
        <dbReference type="ARBA" id="ARBA00008184"/>
    </source>
</evidence>
<dbReference type="NCBIfam" id="NF003588">
    <property type="entry name" value="PRK05254.1-1"/>
    <property type="match status" value="1"/>
</dbReference>
<comment type="similarity">
    <text evidence="3 9 11">Belongs to the uracil-DNA glycosylase (UDG) superfamily. UNG family.</text>
</comment>
<keyword evidence="8 9" id="KW-0234">DNA repair</keyword>
<evidence type="ECO:0000256" key="7">
    <source>
        <dbReference type="ARBA" id="ARBA00022801"/>
    </source>
</evidence>
<evidence type="ECO:0000256" key="9">
    <source>
        <dbReference type="HAMAP-Rule" id="MF_00148"/>
    </source>
</evidence>
<dbReference type="CDD" id="cd10027">
    <property type="entry name" value="UDG-F1-like"/>
    <property type="match status" value="1"/>
</dbReference>
<dbReference type="PANTHER" id="PTHR11264">
    <property type="entry name" value="URACIL-DNA GLYCOSYLASE"/>
    <property type="match status" value="1"/>
</dbReference>
<evidence type="ECO:0000256" key="4">
    <source>
        <dbReference type="ARBA" id="ARBA00012030"/>
    </source>
</evidence>
<dbReference type="GO" id="GO:0004844">
    <property type="term" value="F:uracil DNA N-glycosylase activity"/>
    <property type="evidence" value="ECO:0007669"/>
    <property type="project" value="UniProtKB-UniRule"/>
</dbReference>
<accession>A0A098G179</accession>
<dbReference type="Gene3D" id="3.40.470.10">
    <property type="entry name" value="Uracil-DNA glycosylase-like domain"/>
    <property type="match status" value="1"/>
</dbReference>
<dbReference type="SMART" id="SM00986">
    <property type="entry name" value="UDG"/>
    <property type="match status" value="1"/>
</dbReference>
<feature type="domain" description="Uracil-DNA glycosylase-like" evidence="12">
    <location>
        <begin position="50"/>
        <end position="210"/>
    </location>
</feature>
<comment type="catalytic activity">
    <reaction evidence="1 9 11">
        <text>Hydrolyzes single-stranded DNA or mismatched double-stranded DNA and polynucleotides, releasing free uracil.</text>
        <dbReference type="EC" id="3.2.2.27"/>
    </reaction>
</comment>
<dbReference type="STRING" id="1212491.LFA_0265"/>
<dbReference type="GO" id="GO:0005737">
    <property type="term" value="C:cytoplasm"/>
    <property type="evidence" value="ECO:0007669"/>
    <property type="project" value="UniProtKB-SubCell"/>
</dbReference>
<keyword evidence="9" id="KW-0963">Cytoplasm</keyword>
<dbReference type="PROSITE" id="PS00130">
    <property type="entry name" value="U_DNA_GLYCOSYLASE"/>
    <property type="match status" value="1"/>
</dbReference>
<evidence type="ECO:0000256" key="6">
    <source>
        <dbReference type="ARBA" id="ARBA00022763"/>
    </source>
</evidence>
<evidence type="ECO:0000256" key="10">
    <source>
        <dbReference type="PROSITE-ProRule" id="PRU10072"/>
    </source>
</evidence>
<evidence type="ECO:0000256" key="1">
    <source>
        <dbReference type="ARBA" id="ARBA00001400"/>
    </source>
</evidence>
<evidence type="ECO:0000256" key="11">
    <source>
        <dbReference type="RuleBase" id="RU003780"/>
    </source>
</evidence>